<dbReference type="Proteomes" id="UP000240883">
    <property type="component" value="Unassembled WGS sequence"/>
</dbReference>
<evidence type="ECO:0000313" key="1">
    <source>
        <dbReference type="EMBL" id="PSN72867.1"/>
    </source>
</evidence>
<dbReference type="PANTHER" id="PTHR36124:SF1">
    <property type="entry name" value="ER-BOUND OXYGENASE MPAB_MPAB'_RUBBER OXYGENASE CATALYTIC DOMAIN-CONTAINING PROTEIN"/>
    <property type="match status" value="1"/>
</dbReference>
<dbReference type="InterPro" id="IPR046366">
    <property type="entry name" value="MPAB"/>
</dbReference>
<dbReference type="PROSITE" id="PS51257">
    <property type="entry name" value="PROKAR_LIPOPROTEIN"/>
    <property type="match status" value="1"/>
</dbReference>
<gene>
    <name evidence="1" type="ORF">BS50DRAFT_568477</name>
</gene>
<organism evidence="1 2">
    <name type="scientific">Corynespora cassiicola Philippines</name>
    <dbReference type="NCBI Taxonomy" id="1448308"/>
    <lineage>
        <taxon>Eukaryota</taxon>
        <taxon>Fungi</taxon>
        <taxon>Dikarya</taxon>
        <taxon>Ascomycota</taxon>
        <taxon>Pezizomycotina</taxon>
        <taxon>Dothideomycetes</taxon>
        <taxon>Pleosporomycetidae</taxon>
        <taxon>Pleosporales</taxon>
        <taxon>Corynesporascaceae</taxon>
        <taxon>Corynespora</taxon>
    </lineage>
</organism>
<dbReference type="STRING" id="1448308.A0A2T2P576"/>
<name>A0A2T2P576_CORCC</name>
<proteinExistence type="predicted"/>
<reference evidence="1 2" key="1">
    <citation type="journal article" date="2018" name="Front. Microbiol.">
        <title>Genome-Wide Analysis of Corynespora cassiicola Leaf Fall Disease Putative Effectors.</title>
        <authorList>
            <person name="Lopez D."/>
            <person name="Ribeiro S."/>
            <person name="Label P."/>
            <person name="Fumanal B."/>
            <person name="Venisse J.S."/>
            <person name="Kohler A."/>
            <person name="de Oliveira R.R."/>
            <person name="Labutti K."/>
            <person name="Lipzen A."/>
            <person name="Lail K."/>
            <person name="Bauer D."/>
            <person name="Ohm R.A."/>
            <person name="Barry K.W."/>
            <person name="Spatafora J."/>
            <person name="Grigoriev I.V."/>
            <person name="Martin F.M."/>
            <person name="Pujade-Renaud V."/>
        </authorList>
    </citation>
    <scope>NUCLEOTIDE SEQUENCE [LARGE SCALE GENOMIC DNA]</scope>
    <source>
        <strain evidence="1 2">Philippines</strain>
    </source>
</reference>
<dbReference type="EMBL" id="KZ678129">
    <property type="protein sequence ID" value="PSN72867.1"/>
    <property type="molecule type" value="Genomic_DNA"/>
</dbReference>
<dbReference type="OrthoDB" id="545169at2759"/>
<keyword evidence="2" id="KW-1185">Reference proteome</keyword>
<protein>
    <submittedName>
        <fullName evidence="1">Uncharacterized protein</fullName>
    </submittedName>
</protein>
<accession>A0A2T2P576</accession>
<dbReference type="GO" id="GO:0016491">
    <property type="term" value="F:oxidoreductase activity"/>
    <property type="evidence" value="ECO:0007669"/>
    <property type="project" value="InterPro"/>
</dbReference>
<dbReference type="AlphaFoldDB" id="A0A2T2P576"/>
<evidence type="ECO:0000313" key="2">
    <source>
        <dbReference type="Proteomes" id="UP000240883"/>
    </source>
</evidence>
<dbReference type="PANTHER" id="PTHR36124">
    <property type="match status" value="1"/>
</dbReference>
<sequence>MAKIPESLGATTTTGFAVLACYVALCRGLRFLRRNQKHAQYPYKNREDFAKMTGEHAFEIVKYIMELEFPIISKNALSFALFKTYGIPTISKLLCETQQLSVDQFAARRYADTSTLIVEFLGFSPTSVRANSAIARMNYLHGRYQKAGKISNEDMLYTLSLFIIEVEAWIRRYEWRSLTDMEICALGTQWKNIGDAMGINFKDLAHGPNNFRDGYEFFFDVKEWAEQYEEEKMVEDDYNHKLAEETAALLLADAPAFLNGPGKQVIYSLMEKRLRVAMKYPDPKPSYAFLTISALKLRRFVLSWLMPPRPHFLRHREITDPDPKTGRCYRTEYANQPWYIAPTFWNRNSLLSWARWAMGKPYPNGDKKYQPEGYTVFEVGPEKMVGKGLDECAAIRDQLLNADRGQCPFAFRK</sequence>